<dbReference type="Pfam" id="PF08031">
    <property type="entry name" value="BBE"/>
    <property type="match status" value="1"/>
</dbReference>
<name>A0A0F7SIU0_PHARH</name>
<keyword evidence="3" id="KW-0285">Flavoprotein</keyword>
<dbReference type="GO" id="GO:0071949">
    <property type="term" value="F:FAD binding"/>
    <property type="evidence" value="ECO:0007669"/>
    <property type="project" value="InterPro"/>
</dbReference>
<dbReference type="PANTHER" id="PTHR42973">
    <property type="entry name" value="BINDING OXIDOREDUCTASE, PUTATIVE (AFU_ORTHOLOGUE AFUA_1G17690)-RELATED"/>
    <property type="match status" value="1"/>
</dbReference>
<comment type="similarity">
    <text evidence="2">Belongs to the oxygen-dependent FAD-linked oxidoreductase family.</text>
</comment>
<evidence type="ECO:0000256" key="6">
    <source>
        <dbReference type="SAM" id="MobiDB-lite"/>
    </source>
</evidence>
<accession>A0A0F7SIU0</accession>
<dbReference type="InterPro" id="IPR050416">
    <property type="entry name" value="FAD-linked_Oxidoreductase"/>
</dbReference>
<keyword evidence="5" id="KW-0560">Oxidoreductase</keyword>
<keyword evidence="4" id="KW-0274">FAD</keyword>
<evidence type="ECO:0000256" key="2">
    <source>
        <dbReference type="ARBA" id="ARBA00005466"/>
    </source>
</evidence>
<dbReference type="InterPro" id="IPR016169">
    <property type="entry name" value="FAD-bd_PCMH_sub2"/>
</dbReference>
<feature type="compositionally biased region" description="Gly residues" evidence="6">
    <location>
        <begin position="176"/>
        <end position="189"/>
    </location>
</feature>
<evidence type="ECO:0000256" key="5">
    <source>
        <dbReference type="ARBA" id="ARBA00023002"/>
    </source>
</evidence>
<dbReference type="InterPro" id="IPR016166">
    <property type="entry name" value="FAD-bd_PCMH"/>
</dbReference>
<evidence type="ECO:0000313" key="8">
    <source>
        <dbReference type="EMBL" id="CDZ98886.1"/>
    </source>
</evidence>
<dbReference type="SUPFAM" id="SSF56176">
    <property type="entry name" value="FAD-binding/transporter-associated domain-like"/>
    <property type="match status" value="2"/>
</dbReference>
<dbReference type="InterPro" id="IPR016167">
    <property type="entry name" value="FAD-bd_PCMH_sub1"/>
</dbReference>
<feature type="compositionally biased region" description="Basic and acidic residues" evidence="6">
    <location>
        <begin position="128"/>
        <end position="141"/>
    </location>
</feature>
<feature type="region of interest" description="Disordered" evidence="6">
    <location>
        <begin position="124"/>
        <end position="218"/>
    </location>
</feature>
<dbReference type="AlphaFoldDB" id="A0A0F7SIU0"/>
<evidence type="ECO:0000259" key="7">
    <source>
        <dbReference type="PROSITE" id="PS51387"/>
    </source>
</evidence>
<dbReference type="InterPro" id="IPR006094">
    <property type="entry name" value="Oxid_FAD_bind_N"/>
</dbReference>
<dbReference type="Gene3D" id="3.30.43.10">
    <property type="entry name" value="Uridine Diphospho-n-acetylenolpyruvylglucosamine Reductase, domain 2"/>
    <property type="match status" value="1"/>
</dbReference>
<dbReference type="Gene3D" id="3.40.462.20">
    <property type="match status" value="1"/>
</dbReference>
<dbReference type="Pfam" id="PF01565">
    <property type="entry name" value="FAD_binding_4"/>
    <property type="match status" value="2"/>
</dbReference>
<feature type="compositionally biased region" description="Low complexity" evidence="6">
    <location>
        <begin position="160"/>
        <end position="175"/>
    </location>
</feature>
<evidence type="ECO:0000256" key="1">
    <source>
        <dbReference type="ARBA" id="ARBA00001974"/>
    </source>
</evidence>
<dbReference type="InterPro" id="IPR036318">
    <property type="entry name" value="FAD-bd_PCMH-like_sf"/>
</dbReference>
<dbReference type="PANTHER" id="PTHR42973:SF39">
    <property type="entry name" value="FAD-BINDING PCMH-TYPE DOMAIN-CONTAINING PROTEIN"/>
    <property type="match status" value="1"/>
</dbReference>
<evidence type="ECO:0000256" key="4">
    <source>
        <dbReference type="ARBA" id="ARBA00022827"/>
    </source>
</evidence>
<comment type="cofactor">
    <cofactor evidence="1">
        <name>FAD</name>
        <dbReference type="ChEBI" id="CHEBI:57692"/>
    </cofactor>
</comment>
<protein>
    <submittedName>
        <fullName evidence="8">Fad linked oxidase domain-containing protein</fullName>
    </submittedName>
</protein>
<dbReference type="Gene3D" id="3.30.465.10">
    <property type="match status" value="1"/>
</dbReference>
<dbReference type="EMBL" id="LN483345">
    <property type="protein sequence ID" value="CDZ98886.1"/>
    <property type="molecule type" value="Genomic_DNA"/>
</dbReference>
<sequence>MRSTPVEKQIDQAAVSALRESLAGEILDSTDKCFDQSTKLFNSNVASAAKLVARPRNADDVSKVVKFCHETGLSLSVKSGGYGTHGWAIAGEVTVDLHYLNGVKLSLPNVNDTHISLAVDKVSGYSRETSDSSRKRNRTDAFEGILDPSSMDYTLGGSGTSASGSGSGSASRSGNGDVGGSSSGSGSDAGSGARDDTGWGRIGRHRSHSSNVSRDPQPESFIQACCSARNEDPIVRSPDEAIAVPSSTLRTNMPFLHDHYPPSQSYYYPSYTLLDHDSASVMASSSSSSPSPFTSTWTNPNFDDSLAPFSFNSSTLSNSASSLTIPLPPLSNLPQFSSSESSTPALPSASVLSSTITTQSPIAYSAFPSTGRPVPETGAYDDAIDLSTGPYNNVNSSSALVNQFGAHLGPFFYPRNSITSSSRAATMPSRAYATFGAGLLTKEIDEATSSTSLGAYHVPLPAFPVGAGAMTTGGFGFLSREYGLSLDCLVEVEMVLADGSIQVVNEHSDPELWWAIRGFGPSLGIFTRYTALAYPIPVVFSGNIIFPFNRATAPSLLKHYRDCVKAAPRKLYANLILTAGPDGDDGVQDMVNGRLKDSQGGAVVIIQLCWNGGMEEGTKWVEAICSWTGEQCLFKDVMERSFVQQQNSIANVLRGGQGKKWFIKSDLLSSLTDEIIHDTIRMFKDIPDGCSWLFELAGGALEDNAETCFPLSRRSAKFNILALHQWPVDESPEEDERCMRTADDWITQVIEPESVGGPIPCFINQNSPTVYVASSYGAENWKRLGQIKKRVDPTNLFQFSLGGSSDVNVDGMPLADGARSKEAMKGKGKATRYS</sequence>
<reference evidence="8" key="1">
    <citation type="submission" date="2014-08" db="EMBL/GenBank/DDBJ databases">
        <authorList>
            <person name="Sharma Rahul"/>
            <person name="Thines Marco"/>
        </authorList>
    </citation>
    <scope>NUCLEOTIDE SEQUENCE</scope>
</reference>
<evidence type="ECO:0000256" key="3">
    <source>
        <dbReference type="ARBA" id="ARBA00022630"/>
    </source>
</evidence>
<dbReference type="InterPro" id="IPR012951">
    <property type="entry name" value="BBE"/>
</dbReference>
<feature type="domain" description="FAD-binding PCMH-type" evidence="7">
    <location>
        <begin position="357"/>
        <end position="536"/>
    </location>
</feature>
<organism evidence="8">
    <name type="scientific">Phaffia rhodozyma</name>
    <name type="common">Yeast</name>
    <name type="synonym">Xanthophyllomyces dendrorhous</name>
    <dbReference type="NCBI Taxonomy" id="264483"/>
    <lineage>
        <taxon>Eukaryota</taxon>
        <taxon>Fungi</taxon>
        <taxon>Dikarya</taxon>
        <taxon>Basidiomycota</taxon>
        <taxon>Agaricomycotina</taxon>
        <taxon>Tremellomycetes</taxon>
        <taxon>Cystofilobasidiales</taxon>
        <taxon>Mrakiaceae</taxon>
        <taxon>Phaffia</taxon>
    </lineage>
</organism>
<proteinExistence type="inferred from homology"/>
<dbReference type="GO" id="GO:0016491">
    <property type="term" value="F:oxidoreductase activity"/>
    <property type="evidence" value="ECO:0007669"/>
    <property type="project" value="UniProtKB-KW"/>
</dbReference>
<dbReference type="PROSITE" id="PS51387">
    <property type="entry name" value="FAD_PCMH"/>
    <property type="match status" value="1"/>
</dbReference>